<dbReference type="AlphaFoldDB" id="X0VJ11"/>
<evidence type="ECO:0000256" key="7">
    <source>
        <dbReference type="ARBA" id="ARBA00023065"/>
    </source>
</evidence>
<protein>
    <submittedName>
        <fullName evidence="13">Uncharacterized protein</fullName>
    </submittedName>
</protein>
<evidence type="ECO:0000259" key="11">
    <source>
        <dbReference type="Pfam" id="PF00006"/>
    </source>
</evidence>
<evidence type="ECO:0000256" key="5">
    <source>
        <dbReference type="ARBA" id="ARBA00022840"/>
    </source>
</evidence>
<dbReference type="InterPro" id="IPR055190">
    <property type="entry name" value="ATP-synt_VA_C"/>
</dbReference>
<dbReference type="InterPro" id="IPR020003">
    <property type="entry name" value="ATPase_a/bsu_AS"/>
</dbReference>
<feature type="domain" description="ATP synthase A/B type C-terminal" evidence="12">
    <location>
        <begin position="65"/>
        <end position="143"/>
    </location>
</feature>
<evidence type="ECO:0000259" key="12">
    <source>
        <dbReference type="Pfam" id="PF22919"/>
    </source>
</evidence>
<evidence type="ECO:0000256" key="8">
    <source>
        <dbReference type="ARBA" id="ARBA00023136"/>
    </source>
</evidence>
<keyword evidence="6" id="KW-1278">Translocase</keyword>
<keyword evidence="9" id="KW-0139">CF(1)</keyword>
<feature type="non-terminal residue" evidence="13">
    <location>
        <position position="1"/>
    </location>
</feature>
<dbReference type="Gene3D" id="3.40.50.300">
    <property type="entry name" value="P-loop containing nucleotide triphosphate hydrolases"/>
    <property type="match status" value="1"/>
</dbReference>
<dbReference type="PROSITE" id="PS00152">
    <property type="entry name" value="ATPASE_ALPHA_BETA"/>
    <property type="match status" value="1"/>
</dbReference>
<keyword evidence="4" id="KW-0547">Nucleotide-binding</keyword>
<keyword evidence="8" id="KW-0472">Membrane</keyword>
<dbReference type="PANTHER" id="PTHR15184">
    <property type="entry name" value="ATP SYNTHASE"/>
    <property type="match status" value="1"/>
</dbReference>
<evidence type="ECO:0000256" key="4">
    <source>
        <dbReference type="ARBA" id="ARBA00022741"/>
    </source>
</evidence>
<comment type="similarity">
    <text evidence="2">Belongs to the ATPase alpha/beta chains family.</text>
</comment>
<dbReference type="SUPFAM" id="SSF52540">
    <property type="entry name" value="P-loop containing nucleoside triphosphate hydrolases"/>
    <property type="match status" value="1"/>
</dbReference>
<organism evidence="13">
    <name type="scientific">marine sediment metagenome</name>
    <dbReference type="NCBI Taxonomy" id="412755"/>
    <lineage>
        <taxon>unclassified sequences</taxon>
        <taxon>metagenomes</taxon>
        <taxon>ecological metagenomes</taxon>
    </lineage>
</organism>
<dbReference type="InterPro" id="IPR050053">
    <property type="entry name" value="ATPase_alpha/beta_chains"/>
</dbReference>
<comment type="subcellular location">
    <subcellularLocation>
        <location evidence="1">Membrane</location>
    </subcellularLocation>
</comment>
<proteinExistence type="inferred from homology"/>
<evidence type="ECO:0000256" key="10">
    <source>
        <dbReference type="ARBA" id="ARBA00023310"/>
    </source>
</evidence>
<dbReference type="Pfam" id="PF22919">
    <property type="entry name" value="ATP-synt_VA_C"/>
    <property type="match status" value="1"/>
</dbReference>
<gene>
    <name evidence="13" type="ORF">S01H1_41595</name>
</gene>
<keyword evidence="3" id="KW-0813">Transport</keyword>
<evidence type="ECO:0000256" key="2">
    <source>
        <dbReference type="ARBA" id="ARBA00008936"/>
    </source>
</evidence>
<dbReference type="GO" id="GO:0045259">
    <property type="term" value="C:proton-transporting ATP synthase complex"/>
    <property type="evidence" value="ECO:0007669"/>
    <property type="project" value="UniProtKB-KW"/>
</dbReference>
<dbReference type="InterPro" id="IPR000194">
    <property type="entry name" value="ATPase_F1/V1/A1_a/bsu_nucl-bd"/>
</dbReference>
<evidence type="ECO:0000256" key="3">
    <source>
        <dbReference type="ARBA" id="ARBA00022448"/>
    </source>
</evidence>
<accession>X0VJ11</accession>
<dbReference type="GO" id="GO:0005524">
    <property type="term" value="F:ATP binding"/>
    <property type="evidence" value="ECO:0007669"/>
    <property type="project" value="UniProtKB-KW"/>
</dbReference>
<evidence type="ECO:0000256" key="9">
    <source>
        <dbReference type="ARBA" id="ARBA00023196"/>
    </source>
</evidence>
<evidence type="ECO:0000313" key="13">
    <source>
        <dbReference type="EMBL" id="GAG00536.1"/>
    </source>
</evidence>
<dbReference type="SUPFAM" id="SSF47917">
    <property type="entry name" value="C-terminal domain of alpha and beta subunits of F1 ATP synthase"/>
    <property type="match status" value="1"/>
</dbReference>
<dbReference type="EMBL" id="BARS01026391">
    <property type="protein sequence ID" value="GAG00536.1"/>
    <property type="molecule type" value="Genomic_DNA"/>
</dbReference>
<dbReference type="InterPro" id="IPR027417">
    <property type="entry name" value="P-loop_NTPase"/>
</dbReference>
<dbReference type="PANTHER" id="PTHR15184:SF71">
    <property type="entry name" value="ATP SYNTHASE SUBUNIT BETA, MITOCHONDRIAL"/>
    <property type="match status" value="1"/>
</dbReference>
<dbReference type="InterPro" id="IPR024034">
    <property type="entry name" value="ATPase_F1/V1_b/a_C"/>
</dbReference>
<comment type="caution">
    <text evidence="13">The sequence shown here is derived from an EMBL/GenBank/DDBJ whole genome shotgun (WGS) entry which is preliminary data.</text>
</comment>
<feature type="domain" description="ATPase F1/V1/A1 complex alpha/beta subunit nucleotide-binding" evidence="11">
    <location>
        <begin position="5"/>
        <end position="59"/>
    </location>
</feature>
<name>X0VJ11_9ZZZZ</name>
<sequence length="168" mass="18671">SRELGGSITSVEAVYVPADDLTDPAVVAIFSFLDSVLVLSRERVQRGLYPAIDPLLSSSSNLDPDLVGKRHYNIAQQVVSTLQKHEDLRRVVLVIGVEELSGEDRTVYERALKLQNYLTQPFFTAEVFTGKKGEYVSLENTVGDCERILGGEFDKRPAEEFYMKGALS</sequence>
<keyword evidence="5" id="KW-0067">ATP-binding</keyword>
<evidence type="ECO:0000256" key="1">
    <source>
        <dbReference type="ARBA" id="ARBA00004370"/>
    </source>
</evidence>
<reference evidence="13" key="1">
    <citation type="journal article" date="2014" name="Front. Microbiol.">
        <title>High frequency of phylogenetically diverse reductive dehalogenase-homologous genes in deep subseafloor sedimentary metagenomes.</title>
        <authorList>
            <person name="Kawai M."/>
            <person name="Futagami T."/>
            <person name="Toyoda A."/>
            <person name="Takaki Y."/>
            <person name="Nishi S."/>
            <person name="Hori S."/>
            <person name="Arai W."/>
            <person name="Tsubouchi T."/>
            <person name="Morono Y."/>
            <person name="Uchiyama I."/>
            <person name="Ito T."/>
            <person name="Fujiyama A."/>
            <person name="Inagaki F."/>
            <person name="Takami H."/>
        </authorList>
    </citation>
    <scope>NUCLEOTIDE SEQUENCE</scope>
    <source>
        <strain evidence="13">Expedition CK06-06</strain>
    </source>
</reference>
<dbReference type="GO" id="GO:0046933">
    <property type="term" value="F:proton-transporting ATP synthase activity, rotational mechanism"/>
    <property type="evidence" value="ECO:0007669"/>
    <property type="project" value="TreeGrafter"/>
</dbReference>
<evidence type="ECO:0000256" key="6">
    <source>
        <dbReference type="ARBA" id="ARBA00022967"/>
    </source>
</evidence>
<keyword evidence="10" id="KW-0066">ATP synthesis</keyword>
<dbReference type="Gene3D" id="1.10.1140.10">
    <property type="entry name" value="Bovine Mitochondrial F1-atpase, Atp Synthase Beta Chain, Chain D, domain 3"/>
    <property type="match status" value="1"/>
</dbReference>
<keyword evidence="7" id="KW-0406">Ion transport</keyword>
<dbReference type="Pfam" id="PF00006">
    <property type="entry name" value="ATP-synt_ab"/>
    <property type="match status" value="1"/>
</dbReference>